<evidence type="ECO:0000256" key="5">
    <source>
        <dbReference type="ARBA" id="ARBA00023004"/>
    </source>
</evidence>
<dbReference type="Proteomes" id="UP000308549">
    <property type="component" value="Unassembled WGS sequence"/>
</dbReference>
<dbReference type="InterPro" id="IPR050121">
    <property type="entry name" value="Cytochrome_P450_monoxygenase"/>
</dbReference>
<dbReference type="GO" id="GO:0016705">
    <property type="term" value="F:oxidoreductase activity, acting on paired donors, with incorporation or reduction of molecular oxygen"/>
    <property type="evidence" value="ECO:0007669"/>
    <property type="project" value="InterPro"/>
</dbReference>
<dbReference type="PANTHER" id="PTHR24305:SF210">
    <property type="entry name" value="CYTOCHROME P450 MONOOXYGENASE ASQL-RELATED"/>
    <property type="match status" value="1"/>
</dbReference>
<dbReference type="GO" id="GO:0004497">
    <property type="term" value="F:monooxygenase activity"/>
    <property type="evidence" value="ECO:0007669"/>
    <property type="project" value="UniProtKB-KW"/>
</dbReference>
<dbReference type="SUPFAM" id="SSF48264">
    <property type="entry name" value="Cytochrome P450"/>
    <property type="match status" value="1"/>
</dbReference>
<evidence type="ECO:0008006" key="10">
    <source>
        <dbReference type="Google" id="ProtNLM"/>
    </source>
</evidence>
<dbReference type="AlphaFoldDB" id="A0A4U0TK33"/>
<dbReference type="OrthoDB" id="1470350at2759"/>
<proteinExistence type="inferred from homology"/>
<evidence type="ECO:0000313" key="9">
    <source>
        <dbReference type="Proteomes" id="UP000308549"/>
    </source>
</evidence>
<dbReference type="Gene3D" id="1.10.630.10">
    <property type="entry name" value="Cytochrome P450"/>
    <property type="match status" value="1"/>
</dbReference>
<name>A0A4U0TK33_9PEZI</name>
<evidence type="ECO:0000256" key="1">
    <source>
        <dbReference type="ARBA" id="ARBA00001971"/>
    </source>
</evidence>
<evidence type="ECO:0000256" key="4">
    <source>
        <dbReference type="ARBA" id="ARBA00022723"/>
    </source>
</evidence>
<dbReference type="GO" id="GO:0020037">
    <property type="term" value="F:heme binding"/>
    <property type="evidence" value="ECO:0007669"/>
    <property type="project" value="InterPro"/>
</dbReference>
<keyword evidence="5 6" id="KW-0408">Iron</keyword>
<dbReference type="PRINTS" id="PR00385">
    <property type="entry name" value="P450"/>
</dbReference>
<accession>A0A4U0TK33</accession>
<comment type="similarity">
    <text evidence="2 7">Belongs to the cytochrome P450 family.</text>
</comment>
<dbReference type="InterPro" id="IPR001128">
    <property type="entry name" value="Cyt_P450"/>
</dbReference>
<evidence type="ECO:0000256" key="3">
    <source>
        <dbReference type="ARBA" id="ARBA00022617"/>
    </source>
</evidence>
<dbReference type="InterPro" id="IPR002401">
    <property type="entry name" value="Cyt_P450_E_grp-I"/>
</dbReference>
<organism evidence="8 9">
    <name type="scientific">Salinomyces thailandicus</name>
    <dbReference type="NCBI Taxonomy" id="706561"/>
    <lineage>
        <taxon>Eukaryota</taxon>
        <taxon>Fungi</taxon>
        <taxon>Dikarya</taxon>
        <taxon>Ascomycota</taxon>
        <taxon>Pezizomycotina</taxon>
        <taxon>Dothideomycetes</taxon>
        <taxon>Dothideomycetidae</taxon>
        <taxon>Mycosphaerellales</taxon>
        <taxon>Teratosphaeriaceae</taxon>
        <taxon>Salinomyces</taxon>
    </lineage>
</organism>
<sequence>MSSHPDGPNSGGGGLIAQTDTWTITITLACAALIYYTAHAAYTAHLSPLSAFPGPRLRAWSKLPALKTMMQGTDNLDLPALHAHYGPIVRISPTELSMAAGAASWQAAYGFRKPQQPKPFKDPKFYAPPMNKVHSVLGADDAGHSRQRKILSNAFSDKALKEQTPLLKRWAGLMAEKLGECARSGKEVDMLKMYNCCTFDIMGDLTFGEGLNLLENSEYSPWIQTIFAGIKSNTLFRAIRLYSAVTNWLVNEIVFKSAKAQKVQWEHWNHSKDRVDKRLQHTPDRPDLWSRILEKSEGPGGLSLDEHYSNASLFMIAGTETTATALSGTTFHLLRNPASLAKLVKELREAFPAGFEDLDLDALARQKYLMAVLQEGLRMYPPVPSSLPRTVPEGGMVIEGKFVPGGTAIGVHQLATYRMEEHFRFAHEWHPERWLGEAEFRDDHLDALEPFSTGPRNCLGKNLAWHEMRLLLATVVLHLDMKLCPESMDWNDQRVFVLWEKKPLMCTLSPVKA</sequence>
<gene>
    <name evidence="8" type="ORF">B0A50_08097</name>
</gene>
<dbReference type="PANTHER" id="PTHR24305">
    <property type="entry name" value="CYTOCHROME P450"/>
    <property type="match status" value="1"/>
</dbReference>
<keyword evidence="3 6" id="KW-0349">Heme</keyword>
<dbReference type="InterPro" id="IPR017972">
    <property type="entry name" value="Cyt_P450_CS"/>
</dbReference>
<reference evidence="8 9" key="1">
    <citation type="submission" date="2017-03" db="EMBL/GenBank/DDBJ databases">
        <title>Genomes of endolithic fungi from Antarctica.</title>
        <authorList>
            <person name="Coleine C."/>
            <person name="Masonjones S."/>
            <person name="Stajich J.E."/>
        </authorList>
    </citation>
    <scope>NUCLEOTIDE SEQUENCE [LARGE SCALE GENOMIC DNA]</scope>
    <source>
        <strain evidence="8 9">CCFEE 6315</strain>
    </source>
</reference>
<dbReference type="InterPro" id="IPR036396">
    <property type="entry name" value="Cyt_P450_sf"/>
</dbReference>
<dbReference type="GO" id="GO:0005506">
    <property type="term" value="F:iron ion binding"/>
    <property type="evidence" value="ECO:0007669"/>
    <property type="project" value="InterPro"/>
</dbReference>
<evidence type="ECO:0000256" key="7">
    <source>
        <dbReference type="RuleBase" id="RU000461"/>
    </source>
</evidence>
<keyword evidence="9" id="KW-1185">Reference proteome</keyword>
<keyword evidence="7" id="KW-0560">Oxidoreductase</keyword>
<protein>
    <recommendedName>
        <fullName evidence="10">Cytochrome P450 monooxygenase</fullName>
    </recommendedName>
</protein>
<keyword evidence="7" id="KW-0503">Monooxygenase</keyword>
<comment type="cofactor">
    <cofactor evidence="1 6">
        <name>heme</name>
        <dbReference type="ChEBI" id="CHEBI:30413"/>
    </cofactor>
</comment>
<evidence type="ECO:0000313" key="8">
    <source>
        <dbReference type="EMBL" id="TKA22228.1"/>
    </source>
</evidence>
<dbReference type="CDD" id="cd11058">
    <property type="entry name" value="CYP60B-like"/>
    <property type="match status" value="1"/>
</dbReference>
<evidence type="ECO:0000256" key="2">
    <source>
        <dbReference type="ARBA" id="ARBA00010617"/>
    </source>
</evidence>
<dbReference type="Pfam" id="PF00067">
    <property type="entry name" value="p450"/>
    <property type="match status" value="1"/>
</dbReference>
<comment type="caution">
    <text evidence="8">The sequence shown here is derived from an EMBL/GenBank/DDBJ whole genome shotgun (WGS) entry which is preliminary data.</text>
</comment>
<evidence type="ECO:0000256" key="6">
    <source>
        <dbReference type="PIRSR" id="PIRSR602401-1"/>
    </source>
</evidence>
<dbReference type="PROSITE" id="PS00086">
    <property type="entry name" value="CYTOCHROME_P450"/>
    <property type="match status" value="1"/>
</dbReference>
<feature type="binding site" description="axial binding residue" evidence="6">
    <location>
        <position position="458"/>
    </location>
    <ligand>
        <name>heme</name>
        <dbReference type="ChEBI" id="CHEBI:30413"/>
    </ligand>
    <ligandPart>
        <name>Fe</name>
        <dbReference type="ChEBI" id="CHEBI:18248"/>
    </ligandPart>
</feature>
<dbReference type="PRINTS" id="PR00463">
    <property type="entry name" value="EP450I"/>
</dbReference>
<keyword evidence="4 6" id="KW-0479">Metal-binding</keyword>
<dbReference type="EMBL" id="NAJL01000080">
    <property type="protein sequence ID" value="TKA22228.1"/>
    <property type="molecule type" value="Genomic_DNA"/>
</dbReference>